<keyword evidence="1" id="KW-0472">Membrane</keyword>
<feature type="transmembrane region" description="Helical" evidence="1">
    <location>
        <begin position="7"/>
        <end position="24"/>
    </location>
</feature>
<feature type="transmembrane region" description="Helical" evidence="1">
    <location>
        <begin position="30"/>
        <end position="51"/>
    </location>
</feature>
<reference evidence="2 3" key="1">
    <citation type="submission" date="2015-11" db="EMBL/GenBank/DDBJ databases">
        <title>Bacillus caseinolyticus sp nov.</title>
        <authorList>
            <person name="Dastager S.G."/>
            <person name="Mawlankar R."/>
        </authorList>
    </citation>
    <scope>NUCLEOTIDE SEQUENCE [LARGE SCALE GENOMIC DNA]</scope>
    <source>
        <strain evidence="2 3">SGD-V-76</strain>
    </source>
</reference>
<keyword evidence="1" id="KW-0812">Transmembrane</keyword>
<dbReference type="InterPro" id="IPR035167">
    <property type="entry name" value="DUF5316"/>
</dbReference>
<organism evidence="2 3">
    <name type="scientific">Priestia veravalensis</name>
    <dbReference type="NCBI Taxonomy" id="1414648"/>
    <lineage>
        <taxon>Bacteria</taxon>
        <taxon>Bacillati</taxon>
        <taxon>Bacillota</taxon>
        <taxon>Bacilli</taxon>
        <taxon>Bacillales</taxon>
        <taxon>Bacillaceae</taxon>
        <taxon>Priestia</taxon>
    </lineage>
</organism>
<dbReference type="AlphaFoldDB" id="A0A0V8JGT3"/>
<dbReference type="Pfam" id="PF17247">
    <property type="entry name" value="DUF5316"/>
    <property type="match status" value="1"/>
</dbReference>
<dbReference type="Proteomes" id="UP000053681">
    <property type="component" value="Unassembled WGS sequence"/>
</dbReference>
<sequence>MIKSIGIGIILSLAILLVSTVVSLSIEQIFFIGLIILVLVAIAISGFGVSGDRMRANLATESKEDRNWRVKASINIFLSALPLLVGLIISHYLM</sequence>
<proteinExistence type="predicted"/>
<keyword evidence="3" id="KW-1185">Reference proteome</keyword>
<dbReference type="RefSeq" id="WP_025907863.1">
    <property type="nucleotide sequence ID" value="NZ_KQ758714.1"/>
</dbReference>
<keyword evidence="1" id="KW-1133">Transmembrane helix</keyword>
<evidence type="ECO:0008006" key="4">
    <source>
        <dbReference type="Google" id="ProtNLM"/>
    </source>
</evidence>
<gene>
    <name evidence="2" type="ORF">AS180_19725</name>
</gene>
<name>A0A0V8JGT3_9BACI</name>
<protein>
    <recommendedName>
        <fullName evidence="4">DUF5316 domain-containing protein</fullName>
    </recommendedName>
</protein>
<evidence type="ECO:0000313" key="2">
    <source>
        <dbReference type="EMBL" id="KSU86246.1"/>
    </source>
</evidence>
<accession>A0A0V8JGT3</accession>
<dbReference type="EMBL" id="LNQP01000100">
    <property type="protein sequence ID" value="KSU86246.1"/>
    <property type="molecule type" value="Genomic_DNA"/>
</dbReference>
<comment type="caution">
    <text evidence="2">The sequence shown here is derived from an EMBL/GenBank/DDBJ whole genome shotgun (WGS) entry which is preliminary data.</text>
</comment>
<feature type="transmembrane region" description="Helical" evidence="1">
    <location>
        <begin position="72"/>
        <end position="93"/>
    </location>
</feature>
<evidence type="ECO:0000256" key="1">
    <source>
        <dbReference type="SAM" id="Phobius"/>
    </source>
</evidence>
<evidence type="ECO:0000313" key="3">
    <source>
        <dbReference type="Proteomes" id="UP000053681"/>
    </source>
</evidence>